<keyword evidence="9" id="KW-1185">Reference proteome</keyword>
<keyword evidence="6" id="KW-0813">Transport</keyword>
<dbReference type="PANTHER" id="PTHR30477">
    <property type="entry name" value="ABC-TRANSPORTER METAL-BINDING PROTEIN"/>
    <property type="match status" value="1"/>
</dbReference>
<organism evidence="8 9">
    <name type="scientific">Aminithiophilus ramosus</name>
    <dbReference type="NCBI Taxonomy" id="3029084"/>
    <lineage>
        <taxon>Bacteria</taxon>
        <taxon>Thermotogati</taxon>
        <taxon>Synergistota</taxon>
        <taxon>Synergistia</taxon>
        <taxon>Synergistales</taxon>
        <taxon>Aminithiophilaceae</taxon>
        <taxon>Aminithiophilus</taxon>
    </lineage>
</organism>
<keyword evidence="4 7" id="KW-1133">Transmembrane helix</keyword>
<evidence type="ECO:0000313" key="9">
    <source>
        <dbReference type="Proteomes" id="UP000671879"/>
    </source>
</evidence>
<dbReference type="SUPFAM" id="SSF81345">
    <property type="entry name" value="ABC transporter involved in vitamin B12 uptake, BtuC"/>
    <property type="match status" value="1"/>
</dbReference>
<dbReference type="RefSeq" id="WP_274373987.1">
    <property type="nucleotide sequence ID" value="NZ_CP072943.1"/>
</dbReference>
<feature type="transmembrane region" description="Helical" evidence="7">
    <location>
        <begin position="12"/>
        <end position="39"/>
    </location>
</feature>
<dbReference type="EMBL" id="CP072943">
    <property type="protein sequence ID" value="QTX32734.1"/>
    <property type="molecule type" value="Genomic_DNA"/>
</dbReference>
<protein>
    <submittedName>
        <fullName evidence="8">Metal ABC transporter permease</fullName>
    </submittedName>
</protein>
<feature type="transmembrane region" description="Helical" evidence="7">
    <location>
        <begin position="132"/>
        <end position="150"/>
    </location>
</feature>
<comment type="similarity">
    <text evidence="2 6">Belongs to the ABC-3 integral membrane protein family.</text>
</comment>
<evidence type="ECO:0000256" key="5">
    <source>
        <dbReference type="ARBA" id="ARBA00023136"/>
    </source>
</evidence>
<dbReference type="GO" id="GO:0010043">
    <property type="term" value="P:response to zinc ion"/>
    <property type="evidence" value="ECO:0007669"/>
    <property type="project" value="TreeGrafter"/>
</dbReference>
<dbReference type="GO" id="GO:0055085">
    <property type="term" value="P:transmembrane transport"/>
    <property type="evidence" value="ECO:0007669"/>
    <property type="project" value="InterPro"/>
</dbReference>
<reference evidence="9" key="1">
    <citation type="submission" date="2021-04" db="EMBL/GenBank/DDBJ databases">
        <title>A novel Synergistetes isolate from a pyrite-forming mixed culture.</title>
        <authorList>
            <person name="Bunk B."/>
            <person name="Sproer C."/>
            <person name="Spring S."/>
            <person name="Pester M."/>
        </authorList>
    </citation>
    <scope>NUCLEOTIDE SEQUENCE [LARGE SCALE GENOMIC DNA]</scope>
    <source>
        <strain evidence="9">J.5.4.2-T.3.5.2</strain>
    </source>
</reference>
<dbReference type="InterPro" id="IPR037294">
    <property type="entry name" value="ABC_BtuC-like"/>
</dbReference>
<dbReference type="PANTHER" id="PTHR30477:SF18">
    <property type="entry name" value="METAL TRANSPORT SYSTEM MEMBRANE PROTEIN CT_417-RELATED"/>
    <property type="match status" value="1"/>
</dbReference>
<proteinExistence type="inferred from homology"/>
<gene>
    <name evidence="8" type="ORF">KAR29_02015</name>
</gene>
<dbReference type="GO" id="GO:0043190">
    <property type="term" value="C:ATP-binding cassette (ABC) transporter complex"/>
    <property type="evidence" value="ECO:0007669"/>
    <property type="project" value="InterPro"/>
</dbReference>
<name>A0A9Q7AGJ8_9BACT</name>
<dbReference type="AlphaFoldDB" id="A0A9Q7AGJ8"/>
<keyword evidence="3 6" id="KW-0812">Transmembrane</keyword>
<evidence type="ECO:0000256" key="3">
    <source>
        <dbReference type="ARBA" id="ARBA00022692"/>
    </source>
</evidence>
<evidence type="ECO:0000256" key="7">
    <source>
        <dbReference type="SAM" id="Phobius"/>
    </source>
</evidence>
<feature type="transmembrane region" description="Helical" evidence="7">
    <location>
        <begin position="93"/>
        <end position="112"/>
    </location>
</feature>
<evidence type="ECO:0000313" key="8">
    <source>
        <dbReference type="EMBL" id="QTX32734.1"/>
    </source>
</evidence>
<sequence>MTELFQQEFLRNALYAGLLASLLCGVIGTLVVVNGVVFLAGGLAHGAYGGIGLAYYLGYPPLAGAALFSVALSTVVAGVTLRDSRRADAVVGVLWAVGMAFGILLLDLTPGYHPDLMSYLFGSLVAVPSEDLALMTAAAAFVLLAVALFYRPLEALSYDRDYARTRGLPVTALYVLLLALVALSVVLVISVVGLILVIALLSIPPYIAEKFSRSLLGMMVRATVLSLFFTLVGLLLAFRFNVTSGAAVIAVAGTGFFLSLLFRR</sequence>
<evidence type="ECO:0000256" key="2">
    <source>
        <dbReference type="ARBA" id="ARBA00008034"/>
    </source>
</evidence>
<accession>A0A9Q7AGJ8</accession>
<feature type="transmembrane region" description="Helical" evidence="7">
    <location>
        <begin position="245"/>
        <end position="262"/>
    </location>
</feature>
<evidence type="ECO:0000256" key="1">
    <source>
        <dbReference type="ARBA" id="ARBA00004141"/>
    </source>
</evidence>
<dbReference type="Proteomes" id="UP000671879">
    <property type="component" value="Chromosome"/>
</dbReference>
<dbReference type="InterPro" id="IPR001626">
    <property type="entry name" value="ABC_TroCD"/>
</dbReference>
<feature type="transmembrane region" description="Helical" evidence="7">
    <location>
        <begin position="171"/>
        <end position="203"/>
    </location>
</feature>
<dbReference type="Pfam" id="PF00950">
    <property type="entry name" value="ABC-3"/>
    <property type="match status" value="1"/>
</dbReference>
<feature type="transmembrane region" description="Helical" evidence="7">
    <location>
        <begin position="215"/>
        <end position="238"/>
    </location>
</feature>
<keyword evidence="5 7" id="KW-0472">Membrane</keyword>
<comment type="subcellular location">
    <subcellularLocation>
        <location evidence="6">Cell membrane</location>
        <topology evidence="6">Multi-pass membrane protein</topology>
    </subcellularLocation>
    <subcellularLocation>
        <location evidence="1">Membrane</location>
        <topology evidence="1">Multi-pass membrane protein</topology>
    </subcellularLocation>
</comment>
<evidence type="ECO:0000256" key="4">
    <source>
        <dbReference type="ARBA" id="ARBA00022989"/>
    </source>
</evidence>
<dbReference type="Gene3D" id="1.10.3470.10">
    <property type="entry name" value="ABC transporter involved in vitamin B12 uptake, BtuC"/>
    <property type="match status" value="1"/>
</dbReference>
<feature type="transmembrane region" description="Helical" evidence="7">
    <location>
        <begin position="59"/>
        <end position="81"/>
    </location>
</feature>
<evidence type="ECO:0000256" key="6">
    <source>
        <dbReference type="RuleBase" id="RU003943"/>
    </source>
</evidence>
<dbReference type="KEGG" id="aram:KAR29_02015"/>